<name>A0A6P3VIC6_CLUHA</name>
<accession>A0A6P3VIC6</accession>
<dbReference type="PANTHER" id="PTHR16209">
    <property type="entry name" value="VESICULAR, OVEREXPRESSED IN CANCER, PROSURVIVAL PROTEIN 1"/>
    <property type="match status" value="1"/>
</dbReference>
<dbReference type="Pfam" id="PF11669">
    <property type="entry name" value="WBP-1"/>
    <property type="match status" value="1"/>
</dbReference>
<dbReference type="CTD" id="553658"/>
<keyword evidence="2" id="KW-0472">Membrane</keyword>
<dbReference type="RefSeq" id="XP_012672625.2">
    <property type="nucleotide sequence ID" value="XM_012817171.3"/>
</dbReference>
<dbReference type="AlphaFoldDB" id="A0A6P3VIC6"/>
<feature type="region of interest" description="Disordered" evidence="1">
    <location>
        <begin position="145"/>
        <end position="243"/>
    </location>
</feature>
<keyword evidence="2" id="KW-1133">Transmembrane helix</keyword>
<dbReference type="InterPro" id="IPR051994">
    <property type="entry name" value="WW_domain-binding"/>
</dbReference>
<dbReference type="OrthoDB" id="10070083at2759"/>
<feature type="compositionally biased region" description="Low complexity" evidence="1">
    <location>
        <begin position="171"/>
        <end position="185"/>
    </location>
</feature>
<sequence>MSTDDTQASRRRPNVSSLKMGLFLYVAGPVKPTEATSNENVVHCDGLNNESYVCEVGHCCGNSQCCSYYYELWWFWLVWAIIFILSCCCVCHHRRTKHRLQQQQRQHEINLIAYREAHNFTSMPFYLRFLPNYLLPDYEEVVNRPPTPPPPYSALHPGLSAPPSAHSPVDQPSSLLLPPSLQTSPNAAPTPDALSSRAGPEDIDPPQGYQHKALEEPVDLEKRRSSRGSTGSSGDLQKEPLLRELLPQADEKERAGGRHRRFTGDSGIEVCVCRRGGGGVVGGVGGGGHGGSPEIHEPKAELEGLLSTAEERDDCDGSDGGGSAVVIGSGCPDDFCEACSRRSVTLNEGQVGVETRGAESSGVSPSPQLPPPVCLFLHTINEQETPQGTGTDSQS</sequence>
<feature type="compositionally biased region" description="Basic and acidic residues" evidence="1">
    <location>
        <begin position="212"/>
        <end position="223"/>
    </location>
</feature>
<dbReference type="InterPro" id="IPR021684">
    <property type="entry name" value="WBP1-like"/>
</dbReference>
<keyword evidence="2" id="KW-0812">Transmembrane</keyword>
<evidence type="ECO:0000256" key="1">
    <source>
        <dbReference type="SAM" id="MobiDB-lite"/>
    </source>
</evidence>
<dbReference type="GeneID" id="105891032"/>
<dbReference type="KEGG" id="char:105891032"/>
<organism evidence="3 4">
    <name type="scientific">Clupea harengus</name>
    <name type="common">Atlantic herring</name>
    <dbReference type="NCBI Taxonomy" id="7950"/>
    <lineage>
        <taxon>Eukaryota</taxon>
        <taxon>Metazoa</taxon>
        <taxon>Chordata</taxon>
        <taxon>Craniata</taxon>
        <taxon>Vertebrata</taxon>
        <taxon>Euteleostomi</taxon>
        <taxon>Actinopterygii</taxon>
        <taxon>Neopterygii</taxon>
        <taxon>Teleostei</taxon>
        <taxon>Clupei</taxon>
        <taxon>Clupeiformes</taxon>
        <taxon>Clupeoidei</taxon>
        <taxon>Clupeidae</taxon>
        <taxon>Clupea</taxon>
    </lineage>
</organism>
<protein>
    <submittedName>
        <fullName evidence="4">WW domain binding protein 1-like b</fullName>
    </submittedName>
</protein>
<feature type="transmembrane region" description="Helical" evidence="2">
    <location>
        <begin position="73"/>
        <end position="91"/>
    </location>
</feature>
<feature type="region of interest" description="Disordered" evidence="1">
    <location>
        <begin position="347"/>
        <end position="372"/>
    </location>
</feature>
<evidence type="ECO:0000313" key="4">
    <source>
        <dbReference type="RefSeq" id="XP_012672625.2"/>
    </source>
</evidence>
<gene>
    <name evidence="4" type="primary">wbp1lb</name>
</gene>
<dbReference type="Proteomes" id="UP000515152">
    <property type="component" value="Chromosome 24"/>
</dbReference>
<keyword evidence="3" id="KW-1185">Reference proteome</keyword>
<proteinExistence type="predicted"/>
<evidence type="ECO:0000256" key="2">
    <source>
        <dbReference type="SAM" id="Phobius"/>
    </source>
</evidence>
<evidence type="ECO:0000313" key="3">
    <source>
        <dbReference type="Proteomes" id="UP000515152"/>
    </source>
</evidence>
<dbReference type="PANTHER" id="PTHR16209:SF4">
    <property type="entry name" value="WW DOMAIN BINDING PROTEIN 1-LIKE"/>
    <property type="match status" value="1"/>
</dbReference>
<reference evidence="4" key="1">
    <citation type="submission" date="2025-08" db="UniProtKB">
        <authorList>
            <consortium name="RefSeq"/>
        </authorList>
    </citation>
    <scope>IDENTIFICATION</scope>
</reference>